<dbReference type="AlphaFoldDB" id="A0A060C5X2"/>
<sequence length="93" mass="10590">MNKLSVIIPFKSGSAFLRQSITSLEMQNFRNFEAVYIENGVKDSYRESFKSLDSRFKYVYSPIANVSNARNIGIKVSSGEYVAFIDIDDKMDS</sequence>
<dbReference type="InterPro" id="IPR029044">
    <property type="entry name" value="Nucleotide-diphossugar_trans"/>
</dbReference>
<dbReference type="SUPFAM" id="SSF53448">
    <property type="entry name" value="Nucleotide-diphospho-sugar transferases"/>
    <property type="match status" value="1"/>
</dbReference>
<organism evidence="2">
    <name type="scientific">uncultured Bacteriovorax sp</name>
    <dbReference type="NCBI Taxonomy" id="346638"/>
    <lineage>
        <taxon>Bacteria</taxon>
        <taxon>Pseudomonadati</taxon>
        <taxon>Bdellovibrionota</taxon>
        <taxon>Bacteriovoracia</taxon>
        <taxon>Bacteriovoracales</taxon>
        <taxon>Bacteriovoracaceae</taxon>
        <taxon>Bacteriovorax</taxon>
        <taxon>environmental samples</taxon>
    </lineage>
</organism>
<dbReference type="EMBL" id="KF120881">
    <property type="protein sequence ID" value="AIA88161.1"/>
    <property type="molecule type" value="Genomic_DNA"/>
</dbReference>
<dbReference type="PANTHER" id="PTHR22916">
    <property type="entry name" value="GLYCOSYLTRANSFERASE"/>
    <property type="match status" value="1"/>
</dbReference>
<accession>A0A060C5X2</accession>
<reference evidence="2" key="1">
    <citation type="journal article" date="2013" name="Environ. Microbiol.">
        <title>Seasonally variable intestinal metagenomes of the red palm weevil (Rhynchophorus ferrugineus).</title>
        <authorList>
            <person name="Jia S."/>
            <person name="Zhang X."/>
            <person name="Zhang G."/>
            <person name="Yin A."/>
            <person name="Zhang S."/>
            <person name="Li F."/>
            <person name="Wang L."/>
            <person name="Zhao D."/>
            <person name="Yun Q."/>
            <person name="Tala"/>
            <person name="Wang J."/>
            <person name="Sun G."/>
            <person name="Baabdullah M."/>
            <person name="Yu X."/>
            <person name="Hu S."/>
            <person name="Al-Mssallem I.S."/>
            <person name="Yu J."/>
        </authorList>
    </citation>
    <scope>NUCLEOTIDE SEQUENCE</scope>
</reference>
<dbReference type="CDD" id="cd00761">
    <property type="entry name" value="Glyco_tranf_GTA_type"/>
    <property type="match status" value="1"/>
</dbReference>
<proteinExistence type="predicted"/>
<dbReference type="InterPro" id="IPR001173">
    <property type="entry name" value="Glyco_trans_2-like"/>
</dbReference>
<feature type="non-terminal residue" evidence="2">
    <location>
        <position position="93"/>
    </location>
</feature>
<dbReference type="PANTHER" id="PTHR22916:SF3">
    <property type="entry name" value="UDP-GLCNAC:BETAGAL BETA-1,3-N-ACETYLGLUCOSAMINYLTRANSFERASE-LIKE PROTEIN 1"/>
    <property type="match status" value="1"/>
</dbReference>
<protein>
    <submittedName>
        <fullName evidence="2">Glycos_transf_2</fullName>
    </submittedName>
</protein>
<dbReference type="Gene3D" id="3.90.550.10">
    <property type="entry name" value="Spore Coat Polysaccharide Biosynthesis Protein SpsA, Chain A"/>
    <property type="match status" value="1"/>
</dbReference>
<feature type="domain" description="Glycosyltransferase 2-like" evidence="1">
    <location>
        <begin position="5"/>
        <end position="90"/>
    </location>
</feature>
<evidence type="ECO:0000313" key="2">
    <source>
        <dbReference type="EMBL" id="AIA88161.1"/>
    </source>
</evidence>
<evidence type="ECO:0000259" key="1">
    <source>
        <dbReference type="Pfam" id="PF00535"/>
    </source>
</evidence>
<dbReference type="GO" id="GO:0016758">
    <property type="term" value="F:hexosyltransferase activity"/>
    <property type="evidence" value="ECO:0007669"/>
    <property type="project" value="UniProtKB-ARBA"/>
</dbReference>
<dbReference type="Pfam" id="PF00535">
    <property type="entry name" value="Glycos_transf_2"/>
    <property type="match status" value="1"/>
</dbReference>
<name>A0A060C5X2_9BACT</name>